<dbReference type="PANTHER" id="PTHR43775">
    <property type="entry name" value="FATTY ACID SYNTHASE"/>
    <property type="match status" value="1"/>
</dbReference>
<reference evidence="5" key="1">
    <citation type="submission" date="2023-08" db="EMBL/GenBank/DDBJ databases">
        <authorList>
            <person name="Chen Y."/>
            <person name="Shah S."/>
            <person name="Dougan E. K."/>
            <person name="Thang M."/>
            <person name="Chan C."/>
        </authorList>
    </citation>
    <scope>NUCLEOTIDE SEQUENCE</scope>
</reference>
<keyword evidence="1" id="KW-0596">Phosphopantetheine</keyword>
<dbReference type="InterPro" id="IPR049552">
    <property type="entry name" value="PKS_DH_N"/>
</dbReference>
<dbReference type="InterPro" id="IPR016035">
    <property type="entry name" value="Acyl_Trfase/lysoPLipase"/>
</dbReference>
<dbReference type="GO" id="GO:0004312">
    <property type="term" value="F:fatty acid synthase activity"/>
    <property type="evidence" value="ECO:0007669"/>
    <property type="project" value="TreeGrafter"/>
</dbReference>
<dbReference type="InterPro" id="IPR001227">
    <property type="entry name" value="Ac_transferase_dom_sf"/>
</dbReference>
<protein>
    <recommendedName>
        <fullName evidence="4">PKS/mFAS DH domain-containing protein</fullName>
    </recommendedName>
</protein>
<dbReference type="Gene3D" id="3.10.129.10">
    <property type="entry name" value="Hotdog Thioesterase"/>
    <property type="match status" value="1"/>
</dbReference>
<sequence length="187" mass="20113">MGGVEYWVDHVSNAVRFTEAMEALDAMKPEVFLEIGATPTLVGMAKRFLTRKDATWVASLDPKATPDERDAIKKAADASGAAAGPAGSAQVRPLLERQAYPWREASHPLLKKRTVRADGATVFSCGFGGHVLQLLSHHIVHGEVVVPGACYLEMIVAGCTTFLGNEAWCVENLGFAKPLVLRSLAEL</sequence>
<dbReference type="SUPFAM" id="SSF52151">
    <property type="entry name" value="FabD/lysophospholipase-like"/>
    <property type="match status" value="1"/>
</dbReference>
<keyword evidence="2" id="KW-0597">Phosphoprotein</keyword>
<evidence type="ECO:0000313" key="5">
    <source>
        <dbReference type="EMBL" id="CAJ1396117.1"/>
    </source>
</evidence>
<evidence type="ECO:0000256" key="3">
    <source>
        <dbReference type="PROSITE-ProRule" id="PRU01363"/>
    </source>
</evidence>
<proteinExistence type="predicted"/>
<accession>A0AA36IZ34</accession>
<dbReference type="InterPro" id="IPR049900">
    <property type="entry name" value="PKS_mFAS_DH"/>
</dbReference>
<dbReference type="PANTHER" id="PTHR43775:SF37">
    <property type="entry name" value="SI:DKEY-61P9.11"/>
    <property type="match status" value="1"/>
</dbReference>
<comment type="caution">
    <text evidence="5">The sequence shown here is derived from an EMBL/GenBank/DDBJ whole genome shotgun (WGS) entry which is preliminary data.</text>
</comment>
<name>A0AA36IZ34_9DINO</name>
<dbReference type="PROSITE" id="PS52019">
    <property type="entry name" value="PKS_MFAS_DH"/>
    <property type="match status" value="1"/>
</dbReference>
<evidence type="ECO:0000256" key="2">
    <source>
        <dbReference type="ARBA" id="ARBA00022553"/>
    </source>
</evidence>
<comment type="caution">
    <text evidence="3">Lacks conserved residue(s) required for the propagation of feature annotation.</text>
</comment>
<dbReference type="GO" id="GO:0005886">
    <property type="term" value="C:plasma membrane"/>
    <property type="evidence" value="ECO:0007669"/>
    <property type="project" value="TreeGrafter"/>
</dbReference>
<evidence type="ECO:0000259" key="4">
    <source>
        <dbReference type="PROSITE" id="PS52019"/>
    </source>
</evidence>
<dbReference type="InterPro" id="IPR050091">
    <property type="entry name" value="PKS_NRPS_Biosynth_Enz"/>
</dbReference>
<feature type="domain" description="PKS/mFAS DH" evidence="4">
    <location>
        <begin position="107"/>
        <end position="187"/>
    </location>
</feature>
<evidence type="ECO:0000313" key="6">
    <source>
        <dbReference type="Proteomes" id="UP001178507"/>
    </source>
</evidence>
<organism evidence="5 6">
    <name type="scientific">Effrenium voratum</name>
    <dbReference type="NCBI Taxonomy" id="2562239"/>
    <lineage>
        <taxon>Eukaryota</taxon>
        <taxon>Sar</taxon>
        <taxon>Alveolata</taxon>
        <taxon>Dinophyceae</taxon>
        <taxon>Suessiales</taxon>
        <taxon>Symbiodiniaceae</taxon>
        <taxon>Effrenium</taxon>
    </lineage>
</organism>
<gene>
    <name evidence="5" type="ORF">EVOR1521_LOCUS20394</name>
</gene>
<dbReference type="AlphaFoldDB" id="A0AA36IZ34"/>
<dbReference type="GO" id="GO:0005737">
    <property type="term" value="C:cytoplasm"/>
    <property type="evidence" value="ECO:0007669"/>
    <property type="project" value="TreeGrafter"/>
</dbReference>
<dbReference type="Proteomes" id="UP001178507">
    <property type="component" value="Unassembled WGS sequence"/>
</dbReference>
<dbReference type="EMBL" id="CAUJNA010003218">
    <property type="protein sequence ID" value="CAJ1396117.1"/>
    <property type="molecule type" value="Genomic_DNA"/>
</dbReference>
<dbReference type="Gene3D" id="3.40.366.10">
    <property type="entry name" value="Malonyl-Coenzyme A Acyl Carrier Protein, domain 2"/>
    <property type="match status" value="1"/>
</dbReference>
<dbReference type="Pfam" id="PF21089">
    <property type="entry name" value="PKS_DH_N"/>
    <property type="match status" value="1"/>
</dbReference>
<keyword evidence="6" id="KW-1185">Reference proteome</keyword>
<dbReference type="GO" id="GO:0006633">
    <property type="term" value="P:fatty acid biosynthetic process"/>
    <property type="evidence" value="ECO:0007669"/>
    <property type="project" value="TreeGrafter"/>
</dbReference>
<evidence type="ECO:0000256" key="1">
    <source>
        <dbReference type="ARBA" id="ARBA00022450"/>
    </source>
</evidence>